<accession>A0AAI8VPQ9</accession>
<feature type="compositionally biased region" description="Polar residues" evidence="1">
    <location>
        <begin position="320"/>
        <end position="331"/>
    </location>
</feature>
<proteinExistence type="predicted"/>
<feature type="compositionally biased region" description="Polar residues" evidence="1">
    <location>
        <begin position="137"/>
        <end position="149"/>
    </location>
</feature>
<feature type="compositionally biased region" description="Low complexity" evidence="1">
    <location>
        <begin position="1"/>
        <end position="16"/>
    </location>
</feature>
<feature type="compositionally biased region" description="Acidic residues" evidence="1">
    <location>
        <begin position="297"/>
        <end position="308"/>
    </location>
</feature>
<name>A0AAI8VPQ9_9PEZI</name>
<protein>
    <submittedName>
        <fullName evidence="2">Uu.00g138870.m01.CDS01</fullName>
    </submittedName>
</protein>
<evidence type="ECO:0000313" key="3">
    <source>
        <dbReference type="Proteomes" id="UP001295740"/>
    </source>
</evidence>
<dbReference type="Proteomes" id="UP001295740">
    <property type="component" value="Unassembled WGS sequence"/>
</dbReference>
<comment type="caution">
    <text evidence="2">The sequence shown here is derived from an EMBL/GenBank/DDBJ whole genome shotgun (WGS) entry which is preliminary data.</text>
</comment>
<reference evidence="2" key="1">
    <citation type="submission" date="2023-10" db="EMBL/GenBank/DDBJ databases">
        <authorList>
            <person name="Hackl T."/>
        </authorList>
    </citation>
    <scope>NUCLEOTIDE SEQUENCE</scope>
</reference>
<feature type="region of interest" description="Disordered" evidence="1">
    <location>
        <begin position="256"/>
        <end position="345"/>
    </location>
</feature>
<gene>
    <name evidence="2" type="ORF">KHLLAP_LOCUS9329</name>
</gene>
<feature type="compositionally biased region" description="Basic and acidic residues" evidence="1">
    <location>
        <begin position="17"/>
        <end position="40"/>
    </location>
</feature>
<sequence length="345" mass="38708">MNSPTRPRQQQQPQSPRDIDPGHGGHRRNDSSRFDSHDDFYAFLDSNRGPPPPGATNPNSGAPMQPPMQAPMPHQSAQNQMQQGQRLPPVPQANQSRPPVTNSFPERSRPPSNTGSRSEEMLVDKNPGAKVARQNGRRTTGNKPSSAPRPTTRAGSPPGPSQWSGGSSPNQSGNQHSRPVSSDDAKALDAAASIQRLKSPSVMDSVLQPLGQKVHEYEILMHQEQDQMSRLDEEIRALQDRRAEAEVRFIEAKSKHDDYRRQYQDVEQAMRGAAPLQREPTSRPQTQQRQIPIHHEEDDDEDDLEDDMSPPYNHNRRIHSQQSFGRTSQKGKPNRFRFSLFGGDR</sequence>
<feature type="compositionally biased region" description="Polar residues" evidence="1">
    <location>
        <begin position="92"/>
        <end position="116"/>
    </location>
</feature>
<evidence type="ECO:0000313" key="2">
    <source>
        <dbReference type="EMBL" id="CAJ2508861.1"/>
    </source>
</evidence>
<evidence type="ECO:0000256" key="1">
    <source>
        <dbReference type="SAM" id="MobiDB-lite"/>
    </source>
</evidence>
<organism evidence="2 3">
    <name type="scientific">Anthostomella pinea</name>
    <dbReference type="NCBI Taxonomy" id="933095"/>
    <lineage>
        <taxon>Eukaryota</taxon>
        <taxon>Fungi</taxon>
        <taxon>Dikarya</taxon>
        <taxon>Ascomycota</taxon>
        <taxon>Pezizomycotina</taxon>
        <taxon>Sordariomycetes</taxon>
        <taxon>Xylariomycetidae</taxon>
        <taxon>Xylariales</taxon>
        <taxon>Xylariaceae</taxon>
        <taxon>Anthostomella</taxon>
    </lineage>
</organism>
<feature type="compositionally biased region" description="Low complexity" evidence="1">
    <location>
        <begin position="161"/>
        <end position="175"/>
    </location>
</feature>
<dbReference type="EMBL" id="CAUWAG010000012">
    <property type="protein sequence ID" value="CAJ2508861.1"/>
    <property type="molecule type" value="Genomic_DNA"/>
</dbReference>
<keyword evidence="3" id="KW-1185">Reference proteome</keyword>
<feature type="region of interest" description="Disordered" evidence="1">
    <location>
        <begin position="1"/>
        <end position="203"/>
    </location>
</feature>
<dbReference type="AlphaFoldDB" id="A0AAI8VPQ9"/>